<dbReference type="PANTHER" id="PTHR32027">
    <property type="entry name" value="CYTOSINE DEAMINASE"/>
    <property type="match status" value="1"/>
</dbReference>
<dbReference type="AlphaFoldDB" id="A0A510E5S2"/>
<proteinExistence type="predicted"/>
<sequence length="385" mass="42933">MLITNVKLGGRLSNIYVNSEGIIECINCNRRDGQVINAEGGALTLPFVNSHVHLSQALTLGYNRKNETGKLIDGLALLRDDVLPRVTIDDVKRRLEKIQLIMFMNGTLYVRDHEPILNGNARRLITILHETSLIKVQVVACPSPSLSFSDNENEMERTLEAGADVVGAMPHGEDREGGLKSISKVFDIAQKFNKPVDGHIDEIDDPESDFSFYMVSEAKRRSWGKMTTLSHMVSSQYQGAMFRNLLLRMKETKVSVVINPETNLHLQGRYTEREVPRGLAPLQLLLSQGINVSLGSDNVSDVIFPLGDFNMLNVLERCKTSEWYCPLDTITTNGFRTLNIDPPSVNEGMKAEFVILKEGSKTPLLVVNGKHYALNKMTSYIGTVD</sequence>
<dbReference type="InterPro" id="IPR006680">
    <property type="entry name" value="Amidohydro-rel"/>
</dbReference>
<dbReference type="EMBL" id="AP018930">
    <property type="protein sequence ID" value="BBG27787.1"/>
    <property type="molecule type" value="Genomic_DNA"/>
</dbReference>
<evidence type="ECO:0000313" key="2">
    <source>
        <dbReference type="EMBL" id="BBG27787.1"/>
    </source>
</evidence>
<protein>
    <submittedName>
        <fullName evidence="2">5'-deoxyadenosine deaminase</fullName>
    </submittedName>
</protein>
<evidence type="ECO:0000313" key="3">
    <source>
        <dbReference type="Proteomes" id="UP000325030"/>
    </source>
</evidence>
<dbReference type="RefSeq" id="WP_149564998.1">
    <property type="nucleotide sequence ID" value="NZ_AP018930.1"/>
</dbReference>
<dbReference type="PANTHER" id="PTHR32027:SF0">
    <property type="entry name" value="CYTOSINE DEAMINASE"/>
    <property type="match status" value="1"/>
</dbReference>
<dbReference type="InterPro" id="IPR052349">
    <property type="entry name" value="Metallo-hydrolase_Enzymes"/>
</dbReference>
<dbReference type="InterPro" id="IPR032466">
    <property type="entry name" value="Metal_Hydrolase"/>
</dbReference>
<reference evidence="3" key="1">
    <citation type="submission" date="2018-09" db="EMBL/GenBank/DDBJ databases">
        <title>Complete Genome Sequencing of Sulfolobus sp. JCM 16834.</title>
        <authorList>
            <person name="Kato S."/>
            <person name="Itoh T."/>
            <person name="Ohkuma M."/>
        </authorList>
    </citation>
    <scope>NUCLEOTIDE SEQUENCE [LARGE SCALE GENOMIC DNA]</scope>
    <source>
        <strain evidence="3">IC-007</strain>
    </source>
</reference>
<dbReference type="Gene3D" id="3.20.20.140">
    <property type="entry name" value="Metal-dependent hydrolases"/>
    <property type="match status" value="1"/>
</dbReference>
<dbReference type="SUPFAM" id="SSF51556">
    <property type="entry name" value="Metallo-dependent hydrolases"/>
    <property type="match status" value="1"/>
</dbReference>
<feature type="domain" description="Amidohydrolase-related" evidence="1">
    <location>
        <begin position="47"/>
        <end position="358"/>
    </location>
</feature>
<dbReference type="Proteomes" id="UP000325030">
    <property type="component" value="Chromosome"/>
</dbReference>
<organism evidence="2 3">
    <name type="scientific">Sulfuracidifex tepidarius</name>
    <dbReference type="NCBI Taxonomy" id="1294262"/>
    <lineage>
        <taxon>Archaea</taxon>
        <taxon>Thermoproteota</taxon>
        <taxon>Thermoprotei</taxon>
        <taxon>Sulfolobales</taxon>
        <taxon>Sulfolobaceae</taxon>
        <taxon>Sulfuracidifex</taxon>
    </lineage>
</organism>
<dbReference type="InterPro" id="IPR011059">
    <property type="entry name" value="Metal-dep_hydrolase_composite"/>
</dbReference>
<gene>
    <name evidence="2" type="ORF">IC007_2341</name>
</gene>
<name>A0A510E5S2_9CREN</name>
<dbReference type="GeneID" id="41718647"/>
<dbReference type="GO" id="GO:0016814">
    <property type="term" value="F:hydrolase activity, acting on carbon-nitrogen (but not peptide) bonds, in cyclic amidines"/>
    <property type="evidence" value="ECO:0007669"/>
    <property type="project" value="TreeGrafter"/>
</dbReference>
<accession>A0A510E5S2</accession>
<dbReference type="Gene3D" id="2.30.40.10">
    <property type="entry name" value="Urease, subunit C, domain 1"/>
    <property type="match status" value="1"/>
</dbReference>
<evidence type="ECO:0000259" key="1">
    <source>
        <dbReference type="Pfam" id="PF01979"/>
    </source>
</evidence>
<dbReference type="Pfam" id="PF01979">
    <property type="entry name" value="Amidohydro_1"/>
    <property type="match status" value="1"/>
</dbReference>